<dbReference type="InterPro" id="IPR016134">
    <property type="entry name" value="Dockerin_dom"/>
</dbReference>
<feature type="chain" id="PRO_5005566260" evidence="3">
    <location>
        <begin position="27"/>
        <end position="563"/>
    </location>
</feature>
<dbReference type="AlphaFoldDB" id="A0A0L6JNK1"/>
<evidence type="ECO:0000256" key="2">
    <source>
        <dbReference type="ARBA" id="ARBA00022704"/>
    </source>
</evidence>
<reference evidence="6" key="1">
    <citation type="submission" date="2015-07" db="EMBL/GenBank/DDBJ databases">
        <title>Near-Complete Genome Sequence of the Cellulolytic Bacterium Bacteroides (Pseudobacteroides) cellulosolvens ATCC 35603.</title>
        <authorList>
            <person name="Dassa B."/>
            <person name="Utturkar S.M."/>
            <person name="Klingeman D.M."/>
            <person name="Hurt R.A."/>
            <person name="Keller M."/>
            <person name="Xu J."/>
            <person name="Reddy Y.H.K."/>
            <person name="Borovok I."/>
            <person name="Grinberg I.R."/>
            <person name="Lamed R."/>
            <person name="Zhivin O."/>
            <person name="Bayer E.A."/>
            <person name="Brown S.D."/>
        </authorList>
    </citation>
    <scope>NUCLEOTIDE SEQUENCE [LARGE SCALE GENOMIC DNA]</scope>
    <source>
        <strain evidence="6">DSM 2933</strain>
    </source>
</reference>
<organism evidence="5 6">
    <name type="scientific">Pseudobacteroides cellulosolvens ATCC 35603 = DSM 2933</name>
    <dbReference type="NCBI Taxonomy" id="398512"/>
    <lineage>
        <taxon>Bacteria</taxon>
        <taxon>Bacillati</taxon>
        <taxon>Bacillota</taxon>
        <taxon>Clostridia</taxon>
        <taxon>Eubacteriales</taxon>
        <taxon>Oscillospiraceae</taxon>
        <taxon>Pseudobacteroides</taxon>
    </lineage>
</organism>
<protein>
    <submittedName>
        <fullName evidence="5">Proteinase inhibitor I42, chagasin</fullName>
    </submittedName>
</protein>
<dbReference type="eggNOG" id="COG5513">
    <property type="taxonomic scope" value="Bacteria"/>
</dbReference>
<dbReference type="Pfam" id="PF09394">
    <property type="entry name" value="Inhibitor_I42"/>
    <property type="match status" value="1"/>
</dbReference>
<dbReference type="PANTHER" id="PTHR36530">
    <property type="entry name" value="INHIBITOR OF CYSTEINE PEPTIDASE"/>
    <property type="match status" value="1"/>
</dbReference>
<keyword evidence="1" id="KW-0646">Protease inhibitor</keyword>
<dbReference type="InterPro" id="IPR052781">
    <property type="entry name" value="Cys_protease_inhibitor_I42"/>
</dbReference>
<dbReference type="SUPFAM" id="SSF141066">
    <property type="entry name" value="ICP-like"/>
    <property type="match status" value="3"/>
</dbReference>
<dbReference type="PROSITE" id="PS00448">
    <property type="entry name" value="CLOS_CELLULOSOME_RPT"/>
    <property type="match status" value="1"/>
</dbReference>
<dbReference type="PROSITE" id="PS00018">
    <property type="entry name" value="EF_HAND_1"/>
    <property type="match status" value="1"/>
</dbReference>
<feature type="domain" description="Dockerin" evidence="4">
    <location>
        <begin position="491"/>
        <end position="562"/>
    </location>
</feature>
<dbReference type="PROSITE" id="PS51766">
    <property type="entry name" value="DOCKERIN"/>
    <property type="match status" value="1"/>
</dbReference>
<dbReference type="InterPro" id="IPR018247">
    <property type="entry name" value="EF_Hand_1_Ca_BS"/>
</dbReference>
<keyword evidence="6" id="KW-1185">Reference proteome</keyword>
<evidence type="ECO:0000256" key="1">
    <source>
        <dbReference type="ARBA" id="ARBA00022690"/>
    </source>
</evidence>
<keyword evidence="3" id="KW-0732">Signal</keyword>
<dbReference type="GO" id="GO:0004553">
    <property type="term" value="F:hydrolase activity, hydrolyzing O-glycosyl compounds"/>
    <property type="evidence" value="ECO:0007669"/>
    <property type="project" value="InterPro"/>
</dbReference>
<keyword evidence="2" id="KW-0789">Thiol protease inhibitor</keyword>
<sequence length="563" mass="63100" precursor="true">MINLKKTLCTAISFLLIFTSSLPAFSETSVNDVNSAISASNAKNQSESSIENPYDYENPEIKVIDENSNNKKIELHLGQMLNIKLESHTSEGYMWVEEDEDPSANISLTQLRSFEDKSNDNDTISYSNFVYIAKNECSNMVKRFKCVSSTGDKILKTITFTISISQPETLTLFNKPFTPCLYLRVGQKLKIVLDSNATTGCRWNYKTQLDNKVLKEINSYYVSIPCQSQIAGSGGYQYFIFEAVESGNACIDLEYKQPWDKENPPYNTFTMRITVDPVTDYSFPSPTPLPVTILSNEKRLTIGKNNNRQQVILTKGQILDISLPCDESGDYRWIYGKIPDNNMLREKFHEILYLDSLPYTALSHWEYTAINTGTTNIGFAYANTTNLSMQPKDFFCISVKVVDYLMPATPKPTNYISGTIKADVDSKSADINSSFMVEIVELGLTTTTDKNGNFSFLSLANDTNLTIMISKDNYLTRTIKNVSFNTILPTIDIWAGDILINGKSDGAINMADVVQVAKAFSSNKITTEFNNNCDLNCDGAINMSDIIIMAKHFNCTSNSYPNI</sequence>
<evidence type="ECO:0000256" key="3">
    <source>
        <dbReference type="SAM" id="SignalP"/>
    </source>
</evidence>
<dbReference type="Gene3D" id="2.60.40.4130">
    <property type="match status" value="1"/>
</dbReference>
<dbReference type="InterPro" id="IPR008969">
    <property type="entry name" value="CarboxyPept-like_regulatory"/>
</dbReference>
<dbReference type="SUPFAM" id="SSF49464">
    <property type="entry name" value="Carboxypeptidase regulatory domain-like"/>
    <property type="match status" value="1"/>
</dbReference>
<dbReference type="Pfam" id="PF00404">
    <property type="entry name" value="Dockerin_1"/>
    <property type="match status" value="1"/>
</dbReference>
<dbReference type="InterPro" id="IPR002105">
    <property type="entry name" value="Dockerin_1_rpt"/>
</dbReference>
<accession>A0A0L6JNK1</accession>
<dbReference type="InterPro" id="IPR036331">
    <property type="entry name" value="Chagasin-like_sf"/>
</dbReference>
<dbReference type="InterPro" id="IPR036439">
    <property type="entry name" value="Dockerin_dom_sf"/>
</dbReference>
<dbReference type="SUPFAM" id="SSF63446">
    <property type="entry name" value="Type I dockerin domain"/>
    <property type="match status" value="1"/>
</dbReference>
<dbReference type="RefSeq" id="WP_036942631.1">
    <property type="nucleotide sequence ID" value="NZ_JQKC01000019.1"/>
</dbReference>
<proteinExistence type="predicted"/>
<dbReference type="GO" id="GO:0000272">
    <property type="term" value="P:polysaccharide catabolic process"/>
    <property type="evidence" value="ECO:0007669"/>
    <property type="project" value="InterPro"/>
</dbReference>
<dbReference type="EMBL" id="LGTC01000001">
    <property type="protein sequence ID" value="KNY27310.1"/>
    <property type="molecule type" value="Genomic_DNA"/>
</dbReference>
<name>A0A0L6JNK1_9FIRM</name>
<evidence type="ECO:0000313" key="5">
    <source>
        <dbReference type="EMBL" id="KNY27310.1"/>
    </source>
</evidence>
<dbReference type="STRING" id="398512.Bccel_2581"/>
<evidence type="ECO:0000313" key="6">
    <source>
        <dbReference type="Proteomes" id="UP000036923"/>
    </source>
</evidence>
<dbReference type="OrthoDB" id="3333873at2"/>
<comment type="caution">
    <text evidence="5">The sequence shown here is derived from an EMBL/GenBank/DDBJ whole genome shotgun (WGS) entry which is preliminary data.</text>
</comment>
<dbReference type="Gene3D" id="2.60.40.2020">
    <property type="match status" value="2"/>
</dbReference>
<gene>
    <name evidence="5" type="ORF">Bccel_2581</name>
</gene>
<dbReference type="Proteomes" id="UP000036923">
    <property type="component" value="Unassembled WGS sequence"/>
</dbReference>
<dbReference type="InterPro" id="IPR018990">
    <property type="entry name" value="Prot_inh_I42_chagasin"/>
</dbReference>
<feature type="signal peptide" evidence="3">
    <location>
        <begin position="1"/>
        <end position="26"/>
    </location>
</feature>
<dbReference type="PANTHER" id="PTHR36530:SF1">
    <property type="entry name" value="AMOEBIASIN-1"/>
    <property type="match status" value="1"/>
</dbReference>
<dbReference type="GO" id="GO:0004869">
    <property type="term" value="F:cysteine-type endopeptidase inhibitor activity"/>
    <property type="evidence" value="ECO:0007669"/>
    <property type="project" value="UniProtKB-KW"/>
</dbReference>
<evidence type="ECO:0000259" key="4">
    <source>
        <dbReference type="PROSITE" id="PS51766"/>
    </source>
</evidence>